<dbReference type="AlphaFoldDB" id="A0A9X3DTW0"/>
<accession>A0A9X3DTW0</accession>
<dbReference type="Proteomes" id="UP001146019">
    <property type="component" value="Unassembled WGS sequence"/>
</dbReference>
<dbReference type="RefSeq" id="WP_266129509.1">
    <property type="nucleotide sequence ID" value="NZ_JAPKMY010000002.1"/>
</dbReference>
<sequence length="355" mass="41803">MKIKNLFLLLWLSCSFTYAEISSDDLQTIENLTDQVLGNKKLAPLEPQIKAQIKKSQPTVQQLFKAEEINYNDSVYLHNYAIITSGYAEYLLDQDCAELSHPIQELAEQAYLALQKRDPKDSIALNNFGLFYAQMSVYYRKNSDPTPRLTYLLKAEQLFETLIQIKPKDEEYERNYYAVLSDKLMLLHKYHRDTEEQKRLVNILKKPLFQFLADPDQPFDSGNFVILAQQYYQGLNRENPKAAEKWLRDNQQKIETVVNKNRKHTQRENEFLAEFYALLNQPAKALSYLKQLEFSDENSTEPSSFENEPNLANLRLNPEYQKWFKKYTQDYQEYRKALPEVCKITQLETTRNPVS</sequence>
<dbReference type="EMBL" id="JAPKMY010000002">
    <property type="protein sequence ID" value="MCX5467096.1"/>
    <property type="molecule type" value="Genomic_DNA"/>
</dbReference>
<evidence type="ECO:0000313" key="2">
    <source>
        <dbReference type="EMBL" id="MCX5467096.1"/>
    </source>
</evidence>
<proteinExistence type="predicted"/>
<protein>
    <submittedName>
        <fullName evidence="2">Uncharacterized protein</fullName>
    </submittedName>
</protein>
<keyword evidence="1" id="KW-0732">Signal</keyword>
<feature type="signal peptide" evidence="1">
    <location>
        <begin position="1"/>
        <end position="19"/>
    </location>
</feature>
<comment type="caution">
    <text evidence="2">The sequence shown here is derived from an EMBL/GenBank/DDBJ whole genome shotgun (WGS) entry which is preliminary data.</text>
</comment>
<evidence type="ECO:0000313" key="3">
    <source>
        <dbReference type="Proteomes" id="UP001146019"/>
    </source>
</evidence>
<organism evidence="2 3">
    <name type="scientific">Acinetobacter nematophilus</name>
    <dbReference type="NCBI Taxonomy" id="2994642"/>
    <lineage>
        <taxon>Bacteria</taxon>
        <taxon>Pseudomonadati</taxon>
        <taxon>Pseudomonadota</taxon>
        <taxon>Gammaproteobacteria</taxon>
        <taxon>Moraxellales</taxon>
        <taxon>Moraxellaceae</taxon>
        <taxon>Acinetobacter</taxon>
    </lineage>
</organism>
<gene>
    <name evidence="2" type="ORF">OSH00_04985</name>
</gene>
<keyword evidence="3" id="KW-1185">Reference proteome</keyword>
<reference evidence="2" key="1">
    <citation type="submission" date="2022-11" db="EMBL/GenBank/DDBJ databases">
        <title>Biodiversity and phylogenetic relationships of bacteria.</title>
        <authorList>
            <person name="Machado R.A.R."/>
            <person name="Bhat A."/>
            <person name="Loulou A."/>
            <person name="Kallel S."/>
        </authorList>
    </citation>
    <scope>NUCLEOTIDE SEQUENCE</scope>
    <source>
        <strain evidence="2">A-IN1</strain>
    </source>
</reference>
<feature type="chain" id="PRO_5040848861" evidence="1">
    <location>
        <begin position="20"/>
        <end position="355"/>
    </location>
</feature>
<name>A0A9X3DTW0_9GAMM</name>
<evidence type="ECO:0000256" key="1">
    <source>
        <dbReference type="SAM" id="SignalP"/>
    </source>
</evidence>